<keyword evidence="2 3" id="KW-0802">TPR repeat</keyword>
<organism evidence="4 5">
    <name type="scientific">Streptomyces bluensis</name>
    <dbReference type="NCBI Taxonomy" id="33897"/>
    <lineage>
        <taxon>Bacteria</taxon>
        <taxon>Bacillati</taxon>
        <taxon>Actinomycetota</taxon>
        <taxon>Actinomycetes</taxon>
        <taxon>Kitasatosporales</taxon>
        <taxon>Streptomycetaceae</taxon>
        <taxon>Streptomyces</taxon>
    </lineage>
</organism>
<proteinExistence type="predicted"/>
<dbReference type="InterPro" id="IPR013105">
    <property type="entry name" value="TPR_2"/>
</dbReference>
<dbReference type="PANTHER" id="PTHR44858:SF1">
    <property type="entry name" value="UDP-N-ACETYLGLUCOSAMINE--PEPTIDE N-ACETYLGLUCOSAMINYLTRANSFERASE SPINDLY-RELATED"/>
    <property type="match status" value="1"/>
</dbReference>
<evidence type="ECO:0000313" key="5">
    <source>
        <dbReference type="Proteomes" id="UP001602058"/>
    </source>
</evidence>
<dbReference type="InterPro" id="IPR019734">
    <property type="entry name" value="TPR_rpt"/>
</dbReference>
<name>A0ABW6UM21_9ACTN</name>
<protein>
    <submittedName>
        <fullName evidence="4">Tetratricopeptide repeat protein</fullName>
    </submittedName>
</protein>
<dbReference type="Pfam" id="PF07719">
    <property type="entry name" value="TPR_2"/>
    <property type="match status" value="1"/>
</dbReference>
<dbReference type="Proteomes" id="UP001602058">
    <property type="component" value="Unassembled WGS sequence"/>
</dbReference>
<feature type="repeat" description="TPR" evidence="3">
    <location>
        <begin position="3"/>
        <end position="36"/>
    </location>
</feature>
<dbReference type="Pfam" id="PF13414">
    <property type="entry name" value="TPR_11"/>
    <property type="match status" value="1"/>
</dbReference>
<evidence type="ECO:0000256" key="3">
    <source>
        <dbReference type="PROSITE-ProRule" id="PRU00339"/>
    </source>
</evidence>
<comment type="caution">
    <text evidence="4">The sequence shown here is derived from an EMBL/GenBank/DDBJ whole genome shotgun (WGS) entry which is preliminary data.</text>
</comment>
<accession>A0ABW6UM21</accession>
<gene>
    <name evidence="4" type="ORF">ACFY1D_23525</name>
</gene>
<evidence type="ECO:0000313" key="4">
    <source>
        <dbReference type="EMBL" id="MFF4524364.1"/>
    </source>
</evidence>
<keyword evidence="1" id="KW-0677">Repeat</keyword>
<dbReference type="SUPFAM" id="SSF48452">
    <property type="entry name" value="TPR-like"/>
    <property type="match status" value="1"/>
</dbReference>
<dbReference type="PROSITE" id="PS50005">
    <property type="entry name" value="TPR"/>
    <property type="match status" value="3"/>
</dbReference>
<evidence type="ECO:0000256" key="1">
    <source>
        <dbReference type="ARBA" id="ARBA00022737"/>
    </source>
</evidence>
<dbReference type="InterPro" id="IPR050498">
    <property type="entry name" value="Ycf3"/>
</dbReference>
<dbReference type="Gene3D" id="1.25.40.10">
    <property type="entry name" value="Tetratricopeptide repeat domain"/>
    <property type="match status" value="1"/>
</dbReference>
<dbReference type="PANTHER" id="PTHR44858">
    <property type="entry name" value="TETRATRICOPEPTIDE REPEAT PROTEIN 6"/>
    <property type="match status" value="1"/>
</dbReference>
<keyword evidence="5" id="KW-1185">Reference proteome</keyword>
<feature type="repeat" description="TPR" evidence="3">
    <location>
        <begin position="37"/>
        <end position="70"/>
    </location>
</feature>
<evidence type="ECO:0000256" key="2">
    <source>
        <dbReference type="ARBA" id="ARBA00022803"/>
    </source>
</evidence>
<reference evidence="4 5" key="1">
    <citation type="submission" date="2024-10" db="EMBL/GenBank/DDBJ databases">
        <title>The Natural Products Discovery Center: Release of the First 8490 Sequenced Strains for Exploring Actinobacteria Biosynthetic Diversity.</title>
        <authorList>
            <person name="Kalkreuter E."/>
            <person name="Kautsar S.A."/>
            <person name="Yang D."/>
            <person name="Bader C.D."/>
            <person name="Teijaro C.N."/>
            <person name="Fluegel L."/>
            <person name="Davis C.M."/>
            <person name="Simpson J.R."/>
            <person name="Lauterbach L."/>
            <person name="Steele A.D."/>
            <person name="Gui C."/>
            <person name="Meng S."/>
            <person name="Li G."/>
            <person name="Viehrig K."/>
            <person name="Ye F."/>
            <person name="Su P."/>
            <person name="Kiefer A.F."/>
            <person name="Nichols A."/>
            <person name="Cepeda A.J."/>
            <person name="Yan W."/>
            <person name="Fan B."/>
            <person name="Jiang Y."/>
            <person name="Adhikari A."/>
            <person name="Zheng C.-J."/>
            <person name="Schuster L."/>
            <person name="Cowan T.M."/>
            <person name="Smanski M.J."/>
            <person name="Chevrette M.G."/>
            <person name="De Carvalho L.P.S."/>
            <person name="Shen B."/>
        </authorList>
    </citation>
    <scope>NUCLEOTIDE SEQUENCE [LARGE SCALE GENOMIC DNA]</scope>
    <source>
        <strain evidence="4 5">NPDC001390</strain>
    </source>
</reference>
<dbReference type="SMART" id="SM00028">
    <property type="entry name" value="TPR"/>
    <property type="match status" value="3"/>
</dbReference>
<dbReference type="InterPro" id="IPR011990">
    <property type="entry name" value="TPR-like_helical_dom_sf"/>
</dbReference>
<dbReference type="EMBL" id="JBIAWJ010000012">
    <property type="protein sequence ID" value="MFF4524364.1"/>
    <property type="molecule type" value="Genomic_DNA"/>
</dbReference>
<sequence>MMAWGLCERGDALRSAGQHQAALADYDRALDLDPGYASAYASRAVSRAELGRHEEALADLDRAVELNPHYAWALGRRALVHLELGDPARALADADRALALSPDDPFVRDVHAHTVSEAGRHTGPSPAPWE</sequence>
<dbReference type="RefSeq" id="WP_351080984.1">
    <property type="nucleotide sequence ID" value="NZ_JBEOZG010000011.1"/>
</dbReference>
<feature type="repeat" description="TPR" evidence="3">
    <location>
        <begin position="71"/>
        <end position="104"/>
    </location>
</feature>